<keyword evidence="2" id="KW-1185">Reference proteome</keyword>
<evidence type="ECO:0000313" key="1">
    <source>
        <dbReference type="EMBL" id="KAI3757403.1"/>
    </source>
</evidence>
<sequence length="83" mass="9396">MGEEQQQNQEDDTITNQKSGPNSSAPLTQAQFLLWKTQKDAEASAKKAETSRKREADVAAGLVQMNGRELFKHEPWVFDNNLY</sequence>
<name>A0ACB9EEE6_ARCLA</name>
<reference evidence="1 2" key="2">
    <citation type="journal article" date="2022" name="Mol. Ecol. Resour.">
        <title>The genomes of chicory, endive, great burdock and yacon provide insights into Asteraceae paleo-polyploidization history and plant inulin production.</title>
        <authorList>
            <person name="Fan W."/>
            <person name="Wang S."/>
            <person name="Wang H."/>
            <person name="Wang A."/>
            <person name="Jiang F."/>
            <person name="Liu H."/>
            <person name="Zhao H."/>
            <person name="Xu D."/>
            <person name="Zhang Y."/>
        </authorList>
    </citation>
    <scope>NUCLEOTIDE SEQUENCE [LARGE SCALE GENOMIC DNA]</scope>
    <source>
        <strain evidence="2">cv. Niubang</strain>
    </source>
</reference>
<accession>A0ACB9EEE6</accession>
<gene>
    <name evidence="1" type="ORF">L6452_04940</name>
</gene>
<evidence type="ECO:0000313" key="2">
    <source>
        <dbReference type="Proteomes" id="UP001055879"/>
    </source>
</evidence>
<proteinExistence type="predicted"/>
<reference evidence="2" key="1">
    <citation type="journal article" date="2022" name="Mol. Ecol. Resour.">
        <title>The genomes of chicory, endive, great burdock and yacon provide insights into Asteraceae palaeo-polyploidization history and plant inulin production.</title>
        <authorList>
            <person name="Fan W."/>
            <person name="Wang S."/>
            <person name="Wang H."/>
            <person name="Wang A."/>
            <person name="Jiang F."/>
            <person name="Liu H."/>
            <person name="Zhao H."/>
            <person name="Xu D."/>
            <person name="Zhang Y."/>
        </authorList>
    </citation>
    <scope>NUCLEOTIDE SEQUENCE [LARGE SCALE GENOMIC DNA]</scope>
    <source>
        <strain evidence="2">cv. Niubang</strain>
    </source>
</reference>
<organism evidence="1 2">
    <name type="scientific">Arctium lappa</name>
    <name type="common">Greater burdock</name>
    <name type="synonym">Lappa major</name>
    <dbReference type="NCBI Taxonomy" id="4217"/>
    <lineage>
        <taxon>Eukaryota</taxon>
        <taxon>Viridiplantae</taxon>
        <taxon>Streptophyta</taxon>
        <taxon>Embryophyta</taxon>
        <taxon>Tracheophyta</taxon>
        <taxon>Spermatophyta</taxon>
        <taxon>Magnoliopsida</taxon>
        <taxon>eudicotyledons</taxon>
        <taxon>Gunneridae</taxon>
        <taxon>Pentapetalae</taxon>
        <taxon>asterids</taxon>
        <taxon>campanulids</taxon>
        <taxon>Asterales</taxon>
        <taxon>Asteraceae</taxon>
        <taxon>Carduoideae</taxon>
        <taxon>Cardueae</taxon>
        <taxon>Arctiinae</taxon>
        <taxon>Arctium</taxon>
    </lineage>
</organism>
<comment type="caution">
    <text evidence="1">The sequence shown here is derived from an EMBL/GenBank/DDBJ whole genome shotgun (WGS) entry which is preliminary data.</text>
</comment>
<protein>
    <submittedName>
        <fullName evidence="1">Uncharacterized protein</fullName>
    </submittedName>
</protein>
<dbReference type="EMBL" id="CM042048">
    <property type="protein sequence ID" value="KAI3757403.1"/>
    <property type="molecule type" value="Genomic_DNA"/>
</dbReference>
<dbReference type="Proteomes" id="UP001055879">
    <property type="component" value="Linkage Group LG02"/>
</dbReference>